<accession>A0ABU7AET2</accession>
<reference evidence="1 2" key="1">
    <citation type="submission" date="2021-07" db="EMBL/GenBank/DDBJ databases">
        <authorList>
            <person name="Palmer J.M."/>
        </authorList>
    </citation>
    <scope>NUCLEOTIDE SEQUENCE [LARGE SCALE GENOMIC DNA]</scope>
    <source>
        <strain evidence="1 2">AT_MEX2019</strain>
        <tissue evidence="1">Muscle</tissue>
    </source>
</reference>
<proteinExistence type="predicted"/>
<dbReference type="EMBL" id="JAHUTI010011848">
    <property type="protein sequence ID" value="MED6236393.1"/>
    <property type="molecule type" value="Genomic_DNA"/>
</dbReference>
<keyword evidence="2" id="KW-1185">Reference proteome</keyword>
<evidence type="ECO:0000313" key="2">
    <source>
        <dbReference type="Proteomes" id="UP001345963"/>
    </source>
</evidence>
<gene>
    <name evidence="1" type="ORF">ATANTOWER_008496</name>
</gene>
<sequence length="77" mass="8820">CTLPLTCRLLEIGTSSPMTYNGLLLTATFRTYRSVEKKSLYTWIFAICCTNFRDRISFGMPDETFGHRHGGEGYLLF</sequence>
<protein>
    <submittedName>
        <fullName evidence="1">Uncharacterized protein</fullName>
    </submittedName>
</protein>
<comment type="caution">
    <text evidence="1">The sequence shown here is derived from an EMBL/GenBank/DDBJ whole genome shotgun (WGS) entry which is preliminary data.</text>
</comment>
<organism evidence="1 2">
    <name type="scientific">Ataeniobius toweri</name>
    <dbReference type="NCBI Taxonomy" id="208326"/>
    <lineage>
        <taxon>Eukaryota</taxon>
        <taxon>Metazoa</taxon>
        <taxon>Chordata</taxon>
        <taxon>Craniata</taxon>
        <taxon>Vertebrata</taxon>
        <taxon>Euteleostomi</taxon>
        <taxon>Actinopterygii</taxon>
        <taxon>Neopterygii</taxon>
        <taxon>Teleostei</taxon>
        <taxon>Neoteleostei</taxon>
        <taxon>Acanthomorphata</taxon>
        <taxon>Ovalentaria</taxon>
        <taxon>Atherinomorphae</taxon>
        <taxon>Cyprinodontiformes</taxon>
        <taxon>Goodeidae</taxon>
        <taxon>Ataeniobius</taxon>
    </lineage>
</organism>
<feature type="non-terminal residue" evidence="1">
    <location>
        <position position="1"/>
    </location>
</feature>
<dbReference type="Proteomes" id="UP001345963">
    <property type="component" value="Unassembled WGS sequence"/>
</dbReference>
<evidence type="ECO:0000313" key="1">
    <source>
        <dbReference type="EMBL" id="MED6236393.1"/>
    </source>
</evidence>
<name>A0ABU7AET2_9TELE</name>